<evidence type="ECO:0000313" key="2">
    <source>
        <dbReference type="Proteomes" id="UP001732700"/>
    </source>
</evidence>
<evidence type="ECO:0000313" key="1">
    <source>
        <dbReference type="EnsemblPlants" id="AVESA.00010b.r2.4DG0748350.1.CDS"/>
    </source>
</evidence>
<sequence>MWLKALANWDSNISWGSAALAYLYWQLDDACRRAGENAGIGGAMVLLSIWSWERLPVGRPKELDDACRRAGENAGIGGAMVLLSIWSWERLPVGRPKEVGHHPWPAYNRNPLRQPTWAYKWDVVSEMTIDVDAMYLKYTNEFDAITPEQVEWEPYGCGDEFGIAPGFDINPKCLDEQSHWLMCCPLICNWAVEFHMPQRVMRQFGLFQCNPPVWKDTDKELHRLDRKRQRKIKNWDHHHRRHVMDFLICVENARRTEWNSGRAHCPVAFNNYIHWFLGSTRVSICPPSYEEEILEEPVQFDELAYTQYNRQVRKGTDIPLSSSLNFARTEVKKYADDAEAILFAAPKGKKGEGIIRDFLKVWMRDFLKIGMFLF</sequence>
<proteinExistence type="predicted"/>
<reference evidence="1" key="2">
    <citation type="submission" date="2025-09" db="UniProtKB">
        <authorList>
            <consortium name="EnsemblPlants"/>
        </authorList>
    </citation>
    <scope>IDENTIFICATION</scope>
</reference>
<dbReference type="Proteomes" id="UP001732700">
    <property type="component" value="Chromosome 4D"/>
</dbReference>
<name>A0ACD5X3S1_AVESA</name>
<accession>A0ACD5X3S1</accession>
<keyword evidence="2" id="KW-1185">Reference proteome</keyword>
<dbReference type="EnsemblPlants" id="AVESA.00010b.r2.4DG0748350.1">
    <property type="protein sequence ID" value="AVESA.00010b.r2.4DG0748350.1.CDS"/>
    <property type="gene ID" value="AVESA.00010b.r2.4DG0748350"/>
</dbReference>
<reference evidence="1" key="1">
    <citation type="submission" date="2021-05" db="EMBL/GenBank/DDBJ databases">
        <authorList>
            <person name="Scholz U."/>
            <person name="Mascher M."/>
            <person name="Fiebig A."/>
        </authorList>
    </citation>
    <scope>NUCLEOTIDE SEQUENCE [LARGE SCALE GENOMIC DNA]</scope>
</reference>
<organism evidence="1 2">
    <name type="scientific">Avena sativa</name>
    <name type="common">Oat</name>
    <dbReference type="NCBI Taxonomy" id="4498"/>
    <lineage>
        <taxon>Eukaryota</taxon>
        <taxon>Viridiplantae</taxon>
        <taxon>Streptophyta</taxon>
        <taxon>Embryophyta</taxon>
        <taxon>Tracheophyta</taxon>
        <taxon>Spermatophyta</taxon>
        <taxon>Magnoliopsida</taxon>
        <taxon>Liliopsida</taxon>
        <taxon>Poales</taxon>
        <taxon>Poaceae</taxon>
        <taxon>BOP clade</taxon>
        <taxon>Pooideae</taxon>
        <taxon>Poodae</taxon>
        <taxon>Poeae</taxon>
        <taxon>Poeae Chloroplast Group 1 (Aveneae type)</taxon>
        <taxon>Aveninae</taxon>
        <taxon>Avena</taxon>
    </lineage>
</organism>
<protein>
    <submittedName>
        <fullName evidence="1">Uncharacterized protein</fullName>
    </submittedName>
</protein>